<dbReference type="PANTHER" id="PTHR46124">
    <property type="entry name" value="D-AMINOACYL-TRNA DEACYLASE"/>
    <property type="match status" value="1"/>
</dbReference>
<dbReference type="STRING" id="1192034.CAP_6937"/>
<evidence type="ECO:0000313" key="6">
    <source>
        <dbReference type="Proteomes" id="UP000019678"/>
    </source>
</evidence>
<dbReference type="Proteomes" id="UP000019678">
    <property type="component" value="Unassembled WGS sequence"/>
</dbReference>
<evidence type="ECO:0000313" key="5">
    <source>
        <dbReference type="EMBL" id="EYF07915.1"/>
    </source>
</evidence>
<proteinExistence type="inferred from homology"/>
<dbReference type="CDD" id="cd01310">
    <property type="entry name" value="TatD_DNAse"/>
    <property type="match status" value="1"/>
</dbReference>
<organism evidence="5 6">
    <name type="scientific">Chondromyces apiculatus DSM 436</name>
    <dbReference type="NCBI Taxonomy" id="1192034"/>
    <lineage>
        <taxon>Bacteria</taxon>
        <taxon>Pseudomonadati</taxon>
        <taxon>Myxococcota</taxon>
        <taxon>Polyangia</taxon>
        <taxon>Polyangiales</taxon>
        <taxon>Polyangiaceae</taxon>
        <taxon>Chondromyces</taxon>
    </lineage>
</organism>
<dbReference type="GO" id="GO:0005829">
    <property type="term" value="C:cytosol"/>
    <property type="evidence" value="ECO:0007669"/>
    <property type="project" value="TreeGrafter"/>
</dbReference>
<feature type="binding site" evidence="4">
    <location>
        <position position="155"/>
    </location>
    <ligand>
        <name>a divalent metal cation</name>
        <dbReference type="ChEBI" id="CHEBI:60240"/>
        <label>2</label>
    </ligand>
</feature>
<comment type="similarity">
    <text evidence="1">Belongs to the metallo-dependent hydrolases superfamily. TatD-type hydrolase family.</text>
</comment>
<dbReference type="eggNOG" id="COG0084">
    <property type="taxonomic scope" value="Bacteria"/>
</dbReference>
<dbReference type="InterPro" id="IPR032466">
    <property type="entry name" value="Metal_Hydrolase"/>
</dbReference>
<gene>
    <name evidence="5" type="ORF">CAP_6937</name>
</gene>
<dbReference type="NCBIfam" id="TIGR00010">
    <property type="entry name" value="YchF/TatD family DNA exonuclease"/>
    <property type="match status" value="1"/>
</dbReference>
<feature type="binding site" evidence="4">
    <location>
        <position position="130"/>
    </location>
    <ligand>
        <name>a divalent metal cation</name>
        <dbReference type="ChEBI" id="CHEBI:60240"/>
        <label>2</label>
    </ligand>
</feature>
<feature type="binding site" evidence="4">
    <location>
        <position position="8"/>
    </location>
    <ligand>
        <name>a divalent metal cation</name>
        <dbReference type="ChEBI" id="CHEBI:60240"/>
        <label>1</label>
    </ligand>
</feature>
<dbReference type="GO" id="GO:0004536">
    <property type="term" value="F:DNA nuclease activity"/>
    <property type="evidence" value="ECO:0007669"/>
    <property type="project" value="InterPro"/>
</dbReference>
<dbReference type="PIRSF" id="PIRSF005902">
    <property type="entry name" value="DNase_TatD"/>
    <property type="match status" value="1"/>
</dbReference>
<dbReference type="Gene3D" id="3.20.20.140">
    <property type="entry name" value="Metal-dependent hydrolases"/>
    <property type="match status" value="1"/>
</dbReference>
<evidence type="ECO:0000256" key="4">
    <source>
        <dbReference type="PIRSR" id="PIRSR005902-1"/>
    </source>
</evidence>
<accession>A0A017TGH0</accession>
<reference evidence="5 6" key="1">
    <citation type="submission" date="2013-05" db="EMBL/GenBank/DDBJ databases">
        <title>Genome assembly of Chondromyces apiculatus DSM 436.</title>
        <authorList>
            <person name="Sharma G."/>
            <person name="Khatri I."/>
            <person name="Kaur C."/>
            <person name="Mayilraj S."/>
            <person name="Subramanian S."/>
        </authorList>
    </citation>
    <scope>NUCLEOTIDE SEQUENCE [LARGE SCALE GENOMIC DNA]</scope>
    <source>
        <strain evidence="5 6">DSM 436</strain>
    </source>
</reference>
<dbReference type="SUPFAM" id="SSF51556">
    <property type="entry name" value="Metallo-dependent hydrolases"/>
    <property type="match status" value="1"/>
</dbReference>
<dbReference type="GO" id="GO:0016788">
    <property type="term" value="F:hydrolase activity, acting on ester bonds"/>
    <property type="evidence" value="ECO:0007669"/>
    <property type="project" value="InterPro"/>
</dbReference>
<dbReference type="EMBL" id="ASRX01000006">
    <property type="protein sequence ID" value="EYF07915.1"/>
    <property type="molecule type" value="Genomic_DNA"/>
</dbReference>
<evidence type="ECO:0000256" key="2">
    <source>
        <dbReference type="ARBA" id="ARBA00022723"/>
    </source>
</evidence>
<dbReference type="InterPro" id="IPR001130">
    <property type="entry name" value="TatD-like"/>
</dbReference>
<feature type="binding site" evidence="4">
    <location>
        <position position="6"/>
    </location>
    <ligand>
        <name>a divalent metal cation</name>
        <dbReference type="ChEBI" id="CHEBI:60240"/>
        <label>1</label>
    </ligand>
</feature>
<dbReference type="AlphaFoldDB" id="A0A017TGH0"/>
<feature type="binding site" evidence="4">
    <location>
        <position position="205"/>
    </location>
    <ligand>
        <name>a divalent metal cation</name>
        <dbReference type="ChEBI" id="CHEBI:60240"/>
        <label>1</label>
    </ligand>
</feature>
<keyword evidence="3" id="KW-0378">Hydrolase</keyword>
<dbReference type="GO" id="GO:0046872">
    <property type="term" value="F:metal ion binding"/>
    <property type="evidence" value="ECO:0007669"/>
    <property type="project" value="UniProtKB-KW"/>
</dbReference>
<keyword evidence="6" id="KW-1185">Reference proteome</keyword>
<dbReference type="RefSeq" id="WP_044236722.1">
    <property type="nucleotide sequence ID" value="NZ_ASRX01000006.1"/>
</dbReference>
<evidence type="ECO:0000256" key="3">
    <source>
        <dbReference type="ARBA" id="ARBA00022801"/>
    </source>
</evidence>
<name>A0A017TGH0_9BACT</name>
<dbReference type="Pfam" id="PF01026">
    <property type="entry name" value="TatD_DNase"/>
    <property type="match status" value="1"/>
</dbReference>
<dbReference type="InterPro" id="IPR015991">
    <property type="entry name" value="TatD/YcfH-like"/>
</dbReference>
<dbReference type="PROSITE" id="PS01090">
    <property type="entry name" value="TATD_2"/>
    <property type="match status" value="1"/>
</dbReference>
<dbReference type="PANTHER" id="PTHR46124:SF2">
    <property type="entry name" value="D-AMINOACYL-TRNA DEACYLASE"/>
    <property type="match status" value="1"/>
</dbReference>
<comment type="caution">
    <text evidence="5">The sequence shown here is derived from an EMBL/GenBank/DDBJ whole genome shotgun (WGS) entry which is preliminary data.</text>
</comment>
<dbReference type="FunFam" id="3.20.20.140:FF:000005">
    <property type="entry name" value="TatD family hydrolase"/>
    <property type="match status" value="1"/>
</dbReference>
<evidence type="ECO:0000256" key="1">
    <source>
        <dbReference type="ARBA" id="ARBA00009275"/>
    </source>
</evidence>
<dbReference type="OrthoDB" id="9810005at2"/>
<protein>
    <submittedName>
        <fullName evidence="5">Putative deoxyribonuclease YcfH</fullName>
    </submittedName>
</protein>
<keyword evidence="2 4" id="KW-0479">Metal-binding</keyword>
<dbReference type="InterPro" id="IPR018228">
    <property type="entry name" value="DNase_TatD-rel_CS"/>
</dbReference>
<dbReference type="PROSITE" id="PS01137">
    <property type="entry name" value="TATD_1"/>
    <property type="match status" value="1"/>
</dbReference>
<feature type="binding site" evidence="4">
    <location>
        <position position="94"/>
    </location>
    <ligand>
        <name>a divalent metal cation</name>
        <dbReference type="ChEBI" id="CHEBI:60240"/>
        <label>1</label>
    </ligand>
</feature>
<sequence>MLIDSHCHLDPAYFKEGADAVLDRAREAGVSAFVVIGVGEDLGPARFAADLATRRPDVSAAVGVHPHDASHVTDAMLTELTELAARPEVVAVGEIGLDYHYMRSPRDVQHRVFRDLIQIARRVKKPIVIHTREAPEDTLALLEQEGASEVGGIIHCFSEDRPFAERALALDFDLSFSGIVTFRTAKAIQEVAAWAPPDRILVETDSPYLAPIPFRGKRCEPAHVAHTARFIADLRGESFEAVAARTAENTRRRLHLPG</sequence>